<dbReference type="InterPro" id="IPR019446">
    <property type="entry name" value="BMT5-like"/>
</dbReference>
<evidence type="ECO:0000256" key="1">
    <source>
        <dbReference type="SAM" id="MobiDB-lite"/>
    </source>
</evidence>
<name>A0A2H9TJ63_9FUNG</name>
<feature type="domain" description="25S rRNA (uridine-N(3))-methyltransferase BMT5-like" evidence="2">
    <location>
        <begin position="61"/>
        <end position="276"/>
    </location>
</feature>
<dbReference type="Proteomes" id="UP000240830">
    <property type="component" value="Unassembled WGS sequence"/>
</dbReference>
<comment type="caution">
    <text evidence="3">The sequence shown here is derived from an EMBL/GenBank/DDBJ whole genome shotgun (WGS) entry which is preliminary data.</text>
</comment>
<accession>A0A2H9TJ63</accession>
<evidence type="ECO:0000313" key="3">
    <source>
        <dbReference type="EMBL" id="PJF17680.1"/>
    </source>
</evidence>
<evidence type="ECO:0000259" key="2">
    <source>
        <dbReference type="Pfam" id="PF10354"/>
    </source>
</evidence>
<dbReference type="OrthoDB" id="273345at2759"/>
<feature type="compositionally biased region" description="Acidic residues" evidence="1">
    <location>
        <begin position="211"/>
        <end position="221"/>
    </location>
</feature>
<dbReference type="AlphaFoldDB" id="A0A2H9TJ63"/>
<gene>
    <name evidence="3" type="ORF">PSACC_02519</name>
</gene>
<feature type="region of interest" description="Disordered" evidence="1">
    <location>
        <begin position="195"/>
        <end position="227"/>
    </location>
</feature>
<dbReference type="GO" id="GO:0005737">
    <property type="term" value="C:cytoplasm"/>
    <property type="evidence" value="ECO:0007669"/>
    <property type="project" value="TreeGrafter"/>
</dbReference>
<dbReference type="Pfam" id="PF10354">
    <property type="entry name" value="BMT5-like"/>
    <property type="match status" value="1"/>
</dbReference>
<dbReference type="GO" id="GO:0070042">
    <property type="term" value="F:rRNA (uridine-N3-)-methyltransferase activity"/>
    <property type="evidence" value="ECO:0007669"/>
    <property type="project" value="InterPro"/>
</dbReference>
<dbReference type="PANTHER" id="PTHR11538">
    <property type="entry name" value="PHENYLALANYL-TRNA SYNTHETASE"/>
    <property type="match status" value="1"/>
</dbReference>
<dbReference type="GO" id="GO:0070475">
    <property type="term" value="P:rRNA base methylation"/>
    <property type="evidence" value="ECO:0007669"/>
    <property type="project" value="InterPro"/>
</dbReference>
<dbReference type="STRING" id="1246581.A0A2H9TJ63"/>
<proteinExistence type="predicted"/>
<feature type="compositionally biased region" description="Basic and acidic residues" evidence="1">
    <location>
        <begin position="198"/>
        <end position="210"/>
    </location>
</feature>
<evidence type="ECO:0000313" key="4">
    <source>
        <dbReference type="Proteomes" id="UP000240830"/>
    </source>
</evidence>
<reference evidence="3 4" key="1">
    <citation type="submission" date="2016-10" db="EMBL/GenBank/DDBJ databases">
        <title>The genome of Paramicrosporidium saccamoebae is the missing link in understanding Cryptomycota and Microsporidia evolution.</title>
        <authorList>
            <person name="Quandt C.A."/>
            <person name="Beaudet D."/>
            <person name="Corsaro D."/>
            <person name="Michel R."/>
            <person name="Corradi N."/>
            <person name="James T."/>
        </authorList>
    </citation>
    <scope>NUCLEOTIDE SEQUENCE [LARGE SCALE GENOMIC DNA]</scope>
    <source>
        <strain evidence="3 4">KSL3</strain>
    </source>
</reference>
<dbReference type="EMBL" id="MTSL01000167">
    <property type="protein sequence ID" value="PJF17680.1"/>
    <property type="molecule type" value="Genomic_DNA"/>
</dbReference>
<protein>
    <recommendedName>
        <fullName evidence="2">25S rRNA (uridine-N(3))-methyltransferase BMT5-like domain-containing protein</fullName>
    </recommendedName>
</protein>
<keyword evidence="4" id="KW-1185">Reference proteome</keyword>
<dbReference type="PANTHER" id="PTHR11538:SF26">
    <property type="entry name" value="FERREDOXIN-FOLD ANTICODON-BINDING DOMAIN-CONTAINING PROTEIN 1"/>
    <property type="match status" value="1"/>
</dbReference>
<sequence>MKRGRLQKSLARIIQSEAKRKTPPVPAEKVAKKDTRIVWHQWSDAKLTPQPYRPEDDSTVLVVGDGDFGFSAALLDTLPGSQILATVWDSESEQQRKYPDSVTHLRRLRDAGAQVLFSLDATKLSQKYFGRMEGVGRIVRIIFNFPHTGEGIKDRDYNIRAQQKLILGFLQSAEKMLREQEKRKMNYLTRNTVMKAAMAKDPKPRNHKDGDDDEEEEEDGNDGGQTIMQPEIHLTCWCGDPYDSWDVKKIARSVGLVLHESFSFDATRYVGYQHRRTIGSVADDVTFNKRPARTFVFTNKRLILSCSLLVCHNRFDASHLDFSTEEEQLQRLITEGEPVEDLLRVYFAIRSAIDGESMARRTMAKLVDGNKDGGGDGGIVNVDWTLVTSAIIAGCIAIATLV</sequence>
<organism evidence="3 4">
    <name type="scientific">Paramicrosporidium saccamoebae</name>
    <dbReference type="NCBI Taxonomy" id="1246581"/>
    <lineage>
        <taxon>Eukaryota</taxon>
        <taxon>Fungi</taxon>
        <taxon>Fungi incertae sedis</taxon>
        <taxon>Cryptomycota</taxon>
        <taxon>Cryptomycota incertae sedis</taxon>
        <taxon>Paramicrosporidium</taxon>
    </lineage>
</organism>